<evidence type="ECO:0000313" key="1">
    <source>
        <dbReference type="EMBL" id="SDJ56949.1"/>
    </source>
</evidence>
<keyword evidence="2" id="KW-1185">Reference proteome</keyword>
<proteinExistence type="predicted"/>
<dbReference type="AlphaFoldDB" id="A0A1G8UTA4"/>
<sequence length="66" mass="7273">MSLVKGTVHGLASMVLVVLGAVLTDTIRQNIELFERLSELTVQLLVDVMNLPISEEVPASLFRSDY</sequence>
<dbReference type="RefSeq" id="WP_092700921.1">
    <property type="nucleotide sequence ID" value="NZ_FNFC01000005.1"/>
</dbReference>
<dbReference type="Proteomes" id="UP000198856">
    <property type="component" value="Unassembled WGS sequence"/>
</dbReference>
<dbReference type="STRING" id="890420.SAMN05216226_105104"/>
<dbReference type="OrthoDB" id="319208at2157"/>
<reference evidence="1 2" key="1">
    <citation type="submission" date="2016-10" db="EMBL/GenBank/DDBJ databases">
        <authorList>
            <person name="de Groot N.N."/>
        </authorList>
    </citation>
    <scope>NUCLEOTIDE SEQUENCE [LARGE SCALE GENOMIC DNA]</scope>
    <source>
        <strain evidence="1 2">IBRC-M10015</strain>
    </source>
</reference>
<gene>
    <name evidence="1" type="ORF">SAMN05216226_105104</name>
</gene>
<dbReference type="EMBL" id="FNFC01000005">
    <property type="protein sequence ID" value="SDJ56949.1"/>
    <property type="molecule type" value="Genomic_DNA"/>
</dbReference>
<accession>A0A1G8UTA4</accession>
<organism evidence="1 2">
    <name type="scientific">Halovenus aranensis</name>
    <dbReference type="NCBI Taxonomy" id="890420"/>
    <lineage>
        <taxon>Archaea</taxon>
        <taxon>Methanobacteriati</taxon>
        <taxon>Methanobacteriota</taxon>
        <taxon>Stenosarchaea group</taxon>
        <taxon>Halobacteria</taxon>
        <taxon>Halobacteriales</taxon>
        <taxon>Haloarculaceae</taxon>
        <taxon>Halovenus</taxon>
    </lineage>
</organism>
<evidence type="ECO:0000313" key="2">
    <source>
        <dbReference type="Proteomes" id="UP000198856"/>
    </source>
</evidence>
<name>A0A1G8UTA4_9EURY</name>
<protein>
    <submittedName>
        <fullName evidence="1">Uncharacterized protein</fullName>
    </submittedName>
</protein>